<evidence type="ECO:0000313" key="6">
    <source>
        <dbReference type="EMBL" id="WLQ58907.1"/>
    </source>
</evidence>
<keyword evidence="3" id="KW-0479">Metal-binding</keyword>
<dbReference type="InterPro" id="IPR050231">
    <property type="entry name" value="Iron_ascorbate_oxido_reductase"/>
</dbReference>
<keyword evidence="3" id="KW-0408">Iron</keyword>
<dbReference type="InterPro" id="IPR026992">
    <property type="entry name" value="DIOX_N"/>
</dbReference>
<keyword evidence="7" id="KW-1185">Reference proteome</keyword>
<dbReference type="PANTHER" id="PTHR47990">
    <property type="entry name" value="2-OXOGLUTARATE (2OG) AND FE(II)-DEPENDENT OXYGENASE SUPERFAMILY PROTEIN-RELATED"/>
    <property type="match status" value="1"/>
</dbReference>
<dbReference type="Gene3D" id="2.60.120.330">
    <property type="entry name" value="B-lactam Antibiotic, Isopenicillin N Synthase, Chain"/>
    <property type="match status" value="1"/>
</dbReference>
<dbReference type="Pfam" id="PF14226">
    <property type="entry name" value="DIOX_N"/>
    <property type="match status" value="1"/>
</dbReference>
<protein>
    <submittedName>
        <fullName evidence="6">2OG-Fe(II) oxygenase family protein</fullName>
    </submittedName>
</protein>
<dbReference type="InterPro" id="IPR044861">
    <property type="entry name" value="IPNS-like_FE2OG_OXY"/>
</dbReference>
<organism evidence="6 7">
    <name type="scientific">Streptomyces poriferorum</name>
    <dbReference type="NCBI Taxonomy" id="2798799"/>
    <lineage>
        <taxon>Bacteria</taxon>
        <taxon>Bacillati</taxon>
        <taxon>Actinomycetota</taxon>
        <taxon>Actinomycetes</taxon>
        <taxon>Kitasatosporales</taxon>
        <taxon>Streptomycetaceae</taxon>
        <taxon>Streptomyces</taxon>
    </lineage>
</organism>
<feature type="region of interest" description="Disordered" evidence="4">
    <location>
        <begin position="1"/>
        <end position="32"/>
    </location>
</feature>
<evidence type="ECO:0000256" key="4">
    <source>
        <dbReference type="SAM" id="MobiDB-lite"/>
    </source>
</evidence>
<keyword evidence="3" id="KW-0560">Oxidoreductase</keyword>
<gene>
    <name evidence="6" type="ORF">P8A19_27290</name>
</gene>
<dbReference type="SUPFAM" id="SSF51197">
    <property type="entry name" value="Clavaminate synthase-like"/>
    <property type="match status" value="1"/>
</dbReference>
<feature type="domain" description="Fe2OG dioxygenase" evidence="5">
    <location>
        <begin position="193"/>
        <end position="308"/>
    </location>
</feature>
<evidence type="ECO:0000313" key="7">
    <source>
        <dbReference type="Proteomes" id="UP001235744"/>
    </source>
</evidence>
<accession>A0ABY9IUB6</accession>
<dbReference type="EMBL" id="CP120988">
    <property type="protein sequence ID" value="WLQ58907.1"/>
    <property type="molecule type" value="Genomic_DNA"/>
</dbReference>
<proteinExistence type="inferred from homology"/>
<dbReference type="PROSITE" id="PS51471">
    <property type="entry name" value="FE2OG_OXY"/>
    <property type="match status" value="1"/>
</dbReference>
<dbReference type="Proteomes" id="UP001235744">
    <property type="component" value="Chromosome"/>
</dbReference>
<evidence type="ECO:0000256" key="3">
    <source>
        <dbReference type="RuleBase" id="RU003682"/>
    </source>
</evidence>
<evidence type="ECO:0000256" key="2">
    <source>
        <dbReference type="ARBA" id="ARBA00023194"/>
    </source>
</evidence>
<name>A0ABY9IUB6_9ACTN</name>
<evidence type="ECO:0000259" key="5">
    <source>
        <dbReference type="PROSITE" id="PS51471"/>
    </source>
</evidence>
<keyword evidence="2" id="KW-0045">Antibiotic biosynthesis</keyword>
<reference evidence="6 7" key="1">
    <citation type="submission" date="2023-03" db="EMBL/GenBank/DDBJ databases">
        <title>Isolation and description of six Streptomyces strains from soil environments, able to metabolize different microbial glucans.</title>
        <authorList>
            <person name="Widen T."/>
            <person name="Larsbrink J."/>
        </authorList>
    </citation>
    <scope>NUCLEOTIDE SEQUENCE [LARGE SCALE GENOMIC DNA]</scope>
    <source>
        <strain evidence="6 7">Alt2</strain>
    </source>
</reference>
<feature type="compositionally biased region" description="Basic and acidic residues" evidence="4">
    <location>
        <begin position="9"/>
        <end position="26"/>
    </location>
</feature>
<dbReference type="Pfam" id="PF03171">
    <property type="entry name" value="2OG-FeII_Oxy"/>
    <property type="match status" value="1"/>
</dbReference>
<comment type="similarity">
    <text evidence="3">Belongs to the iron/ascorbate-dependent oxidoreductase family.</text>
</comment>
<comment type="pathway">
    <text evidence="1">Antibiotic biosynthesis.</text>
</comment>
<evidence type="ECO:0000256" key="1">
    <source>
        <dbReference type="ARBA" id="ARBA00004792"/>
    </source>
</evidence>
<sequence length="340" mass="37657">MTTEPYSKPAEREAGAGQELDRERRMGSQTGTATVARDIRVVDLTDFEARRADITAELWQAATETGFFQLSGHGLEPAGIDAAFAAAGAYFDLPAGIKSRHALRKGLNAGWEYRSQVRPSTGTPDEKESYQLTRPHMEGLWPDESELPGFRETLLDFERRCHTLAHQVLSCFAERLGFARDFFARQHDPASPLHQSTLRLLHYYAVPEQARGQADGGWRAGAHTDFDCLTLLFQRDGQDGLQVCPGKEADSRAWTPVPARGDLITCNIGDMLMRWSGDLLPSNFHRVATPGPQDDQGPRYSIAYFAQADRDAVIAAPDGRHAPITAEEYLRQRIAANFAG</sequence>
<dbReference type="InterPro" id="IPR027443">
    <property type="entry name" value="IPNS-like_sf"/>
</dbReference>
<dbReference type="InterPro" id="IPR005123">
    <property type="entry name" value="Oxoglu/Fe-dep_dioxygenase_dom"/>
</dbReference>